<dbReference type="AlphaFoldDB" id="A0A1G2D6L4"/>
<evidence type="ECO:0000313" key="1">
    <source>
        <dbReference type="EMBL" id="OGZ08408.1"/>
    </source>
</evidence>
<proteinExistence type="predicted"/>
<organism evidence="1 2">
    <name type="scientific">Candidatus Lloydbacteria bacterium RIFCSPHIGHO2_02_FULL_50_13</name>
    <dbReference type="NCBI Taxonomy" id="1798661"/>
    <lineage>
        <taxon>Bacteria</taxon>
        <taxon>Candidatus Lloydiibacteriota</taxon>
    </lineage>
</organism>
<gene>
    <name evidence="1" type="ORF">A3D65_03530</name>
</gene>
<evidence type="ECO:0000313" key="2">
    <source>
        <dbReference type="Proteomes" id="UP000177996"/>
    </source>
</evidence>
<dbReference type="Proteomes" id="UP000177996">
    <property type="component" value="Unassembled WGS sequence"/>
</dbReference>
<comment type="caution">
    <text evidence="1">The sequence shown here is derived from an EMBL/GenBank/DDBJ whole genome shotgun (WGS) entry which is preliminary data.</text>
</comment>
<dbReference type="EMBL" id="MHLL01000035">
    <property type="protein sequence ID" value="OGZ08408.1"/>
    <property type="molecule type" value="Genomic_DNA"/>
</dbReference>
<accession>A0A1G2D6L4</accession>
<name>A0A1G2D6L4_9BACT</name>
<protein>
    <submittedName>
        <fullName evidence="1">Uncharacterized protein</fullName>
    </submittedName>
</protein>
<reference evidence="1 2" key="1">
    <citation type="journal article" date="2016" name="Nat. Commun.">
        <title>Thousands of microbial genomes shed light on interconnected biogeochemical processes in an aquifer system.</title>
        <authorList>
            <person name="Anantharaman K."/>
            <person name="Brown C.T."/>
            <person name="Hug L.A."/>
            <person name="Sharon I."/>
            <person name="Castelle C.J."/>
            <person name="Probst A.J."/>
            <person name="Thomas B.C."/>
            <person name="Singh A."/>
            <person name="Wilkins M.J."/>
            <person name="Karaoz U."/>
            <person name="Brodie E.L."/>
            <person name="Williams K.H."/>
            <person name="Hubbard S.S."/>
            <person name="Banfield J.F."/>
        </authorList>
    </citation>
    <scope>NUCLEOTIDE SEQUENCE [LARGE SCALE GENOMIC DNA]</scope>
</reference>
<sequence>MYNWSTDIRELKKNPEKYRIWRLEQLINFGLSGEKLKEPELKKYFNKLNIDPYRRKFLRLLLNGK</sequence>
<dbReference type="STRING" id="1798661.A3D65_03530"/>